<dbReference type="Pfam" id="PF04685">
    <property type="entry name" value="DUF608"/>
    <property type="match status" value="1"/>
</dbReference>
<reference evidence="2" key="1">
    <citation type="journal article" date="2014" name="Front. Microbiol.">
        <title>High frequency of phylogenetically diverse reductive dehalogenase-homologous genes in deep subseafloor sedimentary metagenomes.</title>
        <authorList>
            <person name="Kawai M."/>
            <person name="Futagami T."/>
            <person name="Toyoda A."/>
            <person name="Takaki Y."/>
            <person name="Nishi S."/>
            <person name="Hori S."/>
            <person name="Arai W."/>
            <person name="Tsubouchi T."/>
            <person name="Morono Y."/>
            <person name="Uchiyama I."/>
            <person name="Ito T."/>
            <person name="Fujiyama A."/>
            <person name="Inagaki F."/>
            <person name="Takami H."/>
        </authorList>
    </citation>
    <scope>NUCLEOTIDE SEQUENCE</scope>
    <source>
        <strain evidence="2">Expedition CK06-06</strain>
    </source>
</reference>
<dbReference type="InterPro" id="IPR008928">
    <property type="entry name" value="6-hairpin_glycosidase_sf"/>
</dbReference>
<dbReference type="GO" id="GO:0005975">
    <property type="term" value="P:carbohydrate metabolic process"/>
    <property type="evidence" value="ECO:0007669"/>
    <property type="project" value="InterPro"/>
</dbReference>
<dbReference type="EMBL" id="BARW01036253">
    <property type="protein sequence ID" value="GAJ25016.1"/>
    <property type="molecule type" value="Genomic_DNA"/>
</dbReference>
<feature type="domain" description="Glycosyl-hydrolase family 116 catalytic region" evidence="1">
    <location>
        <begin position="99"/>
        <end position="214"/>
    </location>
</feature>
<feature type="non-terminal residue" evidence="2">
    <location>
        <position position="215"/>
    </location>
</feature>
<protein>
    <recommendedName>
        <fullName evidence="1">Glycosyl-hydrolase family 116 catalytic region domain-containing protein</fullName>
    </recommendedName>
</protein>
<accession>X1VZ04</accession>
<dbReference type="InterPro" id="IPR006775">
    <property type="entry name" value="GH116_catalytic"/>
</dbReference>
<dbReference type="InterPro" id="IPR012341">
    <property type="entry name" value="6hp_glycosidase-like_sf"/>
</dbReference>
<dbReference type="SUPFAM" id="SSF48208">
    <property type="entry name" value="Six-hairpin glycosidases"/>
    <property type="match status" value="1"/>
</dbReference>
<feature type="non-terminal residue" evidence="2">
    <location>
        <position position="1"/>
    </location>
</feature>
<name>X1VZ04_9ZZZZ</name>
<proteinExistence type="predicted"/>
<comment type="caution">
    <text evidence="2">The sequence shown here is derived from an EMBL/GenBank/DDBJ whole genome shotgun (WGS) entry which is preliminary data.</text>
</comment>
<evidence type="ECO:0000259" key="1">
    <source>
        <dbReference type="Pfam" id="PF04685"/>
    </source>
</evidence>
<gene>
    <name evidence="2" type="ORF">S12H4_56322</name>
</gene>
<sequence length="215" mass="24065">KKNLEHFRLLREETLQIKTPDKQLNLAFAWAKVAFDNLIVDNPLLGKGMIAGLGASGSSGRPGFGWFFGGDTYINSFSLSGYGAFQTVRDVLAFTQKWQRKDGKMAHELSQAEGYIDWWNDYHYGYIHGDTTPYYLAAVYDYVRMSGDKEFIIESWDSLKRAFAWCLSTDANGDGLMDNSKAGLGALEYGALIGIESDIYMSAVWVRAAYAMAKL</sequence>
<dbReference type="GO" id="GO:0004553">
    <property type="term" value="F:hydrolase activity, hydrolyzing O-glycosyl compounds"/>
    <property type="evidence" value="ECO:0007669"/>
    <property type="project" value="InterPro"/>
</dbReference>
<organism evidence="2">
    <name type="scientific">marine sediment metagenome</name>
    <dbReference type="NCBI Taxonomy" id="412755"/>
    <lineage>
        <taxon>unclassified sequences</taxon>
        <taxon>metagenomes</taxon>
        <taxon>ecological metagenomes</taxon>
    </lineage>
</organism>
<dbReference type="AlphaFoldDB" id="X1VZ04"/>
<evidence type="ECO:0000313" key="2">
    <source>
        <dbReference type="EMBL" id="GAJ25016.1"/>
    </source>
</evidence>
<dbReference type="Gene3D" id="1.50.10.10">
    <property type="match status" value="1"/>
</dbReference>